<evidence type="ECO:0008006" key="3">
    <source>
        <dbReference type="Google" id="ProtNLM"/>
    </source>
</evidence>
<dbReference type="AlphaFoldDB" id="A0A0C9U952"/>
<gene>
    <name evidence="1" type="ORF">PAXINDRAFT_11459</name>
</gene>
<evidence type="ECO:0000313" key="1">
    <source>
        <dbReference type="EMBL" id="KIJ15882.1"/>
    </source>
</evidence>
<keyword evidence="2" id="KW-1185">Reference proteome</keyword>
<sequence length="434" mass="49281">MSVDALIQELALPNPCVTESFDTPYSKYSNMNYSAPGQTQIHAIGEIISQRQAQLSDVTRQLASAQAAVTRIQDLQRRLLEKRKHIVASMEAHQAFISCIRRLPPEILGEIFIQCLPPHPHIKPSSRAAPLLLTRICRGWRQVAFSTPRLWCSLELWWPRLPRIQQESQFYHHWLSRARSCPLSLAVDASCYRRDVRAYEVTESLQPYTSQVARLLLAFDEVTAPELLLKDVPMLEHLTLRGWLGHWHPRRISITQPQPRLRSLTIISKPFSPGVLSFFDPGWANLTRVEVSLLSRPAESNLGVFWTLLQLCPNLEDFIFSSVQEHNDAPTCPLLQHPKLSSLDVVVVSNVGCLVKSLILPNLRHLKISSVNPIPATWRQEEFKAFLSLSRCPLETLKIVDRMQVSVEEDWAEYTALIPTLKHLDLGSAMVGPV</sequence>
<dbReference type="HOGENOM" id="CLU_018544_12_0_1"/>
<accession>A0A0C9U952</accession>
<dbReference type="EMBL" id="KN819335">
    <property type="protein sequence ID" value="KIJ15882.1"/>
    <property type="molecule type" value="Genomic_DNA"/>
</dbReference>
<reference evidence="1 2" key="1">
    <citation type="submission" date="2014-06" db="EMBL/GenBank/DDBJ databases">
        <authorList>
            <consortium name="DOE Joint Genome Institute"/>
            <person name="Kuo A."/>
            <person name="Kohler A."/>
            <person name="Nagy L.G."/>
            <person name="Floudas D."/>
            <person name="Copeland A."/>
            <person name="Barry K.W."/>
            <person name="Cichocki N."/>
            <person name="Veneault-Fourrey C."/>
            <person name="LaButti K."/>
            <person name="Lindquist E.A."/>
            <person name="Lipzen A."/>
            <person name="Lundell T."/>
            <person name="Morin E."/>
            <person name="Murat C."/>
            <person name="Sun H."/>
            <person name="Tunlid A."/>
            <person name="Henrissat B."/>
            <person name="Grigoriev I.V."/>
            <person name="Hibbett D.S."/>
            <person name="Martin F."/>
            <person name="Nordberg H.P."/>
            <person name="Cantor M.N."/>
            <person name="Hua S.X."/>
        </authorList>
    </citation>
    <scope>NUCLEOTIDE SEQUENCE [LARGE SCALE GENOMIC DNA]</scope>
    <source>
        <strain evidence="1 2">ATCC 200175</strain>
    </source>
</reference>
<dbReference type="InterPro" id="IPR032675">
    <property type="entry name" value="LRR_dom_sf"/>
</dbReference>
<dbReference type="Gene3D" id="1.20.1280.50">
    <property type="match status" value="1"/>
</dbReference>
<proteinExistence type="predicted"/>
<dbReference type="Gene3D" id="3.80.10.10">
    <property type="entry name" value="Ribonuclease Inhibitor"/>
    <property type="match status" value="1"/>
</dbReference>
<protein>
    <recommendedName>
        <fullName evidence="3">F-box domain-containing protein</fullName>
    </recommendedName>
</protein>
<reference evidence="2" key="2">
    <citation type="submission" date="2015-01" db="EMBL/GenBank/DDBJ databases">
        <title>Evolutionary Origins and Diversification of the Mycorrhizal Mutualists.</title>
        <authorList>
            <consortium name="DOE Joint Genome Institute"/>
            <consortium name="Mycorrhizal Genomics Consortium"/>
            <person name="Kohler A."/>
            <person name="Kuo A."/>
            <person name="Nagy L.G."/>
            <person name="Floudas D."/>
            <person name="Copeland A."/>
            <person name="Barry K.W."/>
            <person name="Cichocki N."/>
            <person name="Veneault-Fourrey C."/>
            <person name="LaButti K."/>
            <person name="Lindquist E.A."/>
            <person name="Lipzen A."/>
            <person name="Lundell T."/>
            <person name="Morin E."/>
            <person name="Murat C."/>
            <person name="Riley R."/>
            <person name="Ohm R."/>
            <person name="Sun H."/>
            <person name="Tunlid A."/>
            <person name="Henrissat B."/>
            <person name="Grigoriev I.V."/>
            <person name="Hibbett D.S."/>
            <person name="Martin F."/>
        </authorList>
    </citation>
    <scope>NUCLEOTIDE SEQUENCE [LARGE SCALE GENOMIC DNA]</scope>
    <source>
        <strain evidence="2">ATCC 200175</strain>
    </source>
</reference>
<evidence type="ECO:0000313" key="2">
    <source>
        <dbReference type="Proteomes" id="UP000053647"/>
    </source>
</evidence>
<dbReference type="OrthoDB" id="3253362at2759"/>
<name>A0A0C9U952_PAXIN</name>
<dbReference type="Proteomes" id="UP000053647">
    <property type="component" value="Unassembled WGS sequence"/>
</dbReference>
<organism evidence="1 2">
    <name type="scientific">Paxillus involutus ATCC 200175</name>
    <dbReference type="NCBI Taxonomy" id="664439"/>
    <lineage>
        <taxon>Eukaryota</taxon>
        <taxon>Fungi</taxon>
        <taxon>Dikarya</taxon>
        <taxon>Basidiomycota</taxon>
        <taxon>Agaricomycotina</taxon>
        <taxon>Agaricomycetes</taxon>
        <taxon>Agaricomycetidae</taxon>
        <taxon>Boletales</taxon>
        <taxon>Paxilineae</taxon>
        <taxon>Paxillaceae</taxon>
        <taxon>Paxillus</taxon>
    </lineage>
</organism>
<dbReference type="SUPFAM" id="SSF52047">
    <property type="entry name" value="RNI-like"/>
    <property type="match status" value="1"/>
</dbReference>